<evidence type="ECO:0000313" key="10">
    <source>
        <dbReference type="Proteomes" id="UP001378188"/>
    </source>
</evidence>
<comment type="caution">
    <text evidence="9">The sequence shown here is derived from an EMBL/GenBank/DDBJ whole genome shotgun (WGS) entry which is preliminary data.</text>
</comment>
<reference evidence="9 10" key="1">
    <citation type="submission" date="2024-02" db="EMBL/GenBank/DDBJ databases">
        <title>Genome analysis and characterization of Microbaculum marinisediminis sp. nov., isolated from marine sediment.</title>
        <authorList>
            <person name="Du Z.-J."/>
            <person name="Ye Y.-Q."/>
            <person name="Zhang Z.-R."/>
            <person name="Yuan S.-M."/>
            <person name="Zhang X.-Y."/>
        </authorList>
    </citation>
    <scope>NUCLEOTIDE SEQUENCE [LARGE SCALE GENOMIC DNA]</scope>
    <source>
        <strain evidence="9 10">SDUM1044001</strain>
    </source>
</reference>
<keyword evidence="3" id="KW-0472">Membrane</keyword>
<evidence type="ECO:0000256" key="2">
    <source>
        <dbReference type="ARBA" id="ARBA00022729"/>
    </source>
</evidence>
<evidence type="ECO:0000256" key="4">
    <source>
        <dbReference type="ARBA" id="ARBA00023139"/>
    </source>
</evidence>
<dbReference type="Proteomes" id="UP001378188">
    <property type="component" value="Unassembled WGS sequence"/>
</dbReference>
<evidence type="ECO:0000256" key="3">
    <source>
        <dbReference type="ARBA" id="ARBA00023136"/>
    </source>
</evidence>
<evidence type="ECO:0000256" key="8">
    <source>
        <dbReference type="SAM" id="SignalP"/>
    </source>
</evidence>
<keyword evidence="10" id="KW-1185">Reference proteome</keyword>
<organism evidence="9 10">
    <name type="scientific">Microbaculum marinum</name>
    <dbReference type="NCBI Taxonomy" id="1764581"/>
    <lineage>
        <taxon>Bacteria</taxon>
        <taxon>Pseudomonadati</taxon>
        <taxon>Pseudomonadota</taxon>
        <taxon>Alphaproteobacteria</taxon>
        <taxon>Hyphomicrobiales</taxon>
        <taxon>Tepidamorphaceae</taxon>
        <taxon>Microbaculum</taxon>
    </lineage>
</organism>
<dbReference type="InterPro" id="IPR049857">
    <property type="entry name" value="Omp10-like"/>
</dbReference>
<keyword evidence="2 8" id="KW-0732">Signal</keyword>
<protein>
    <recommendedName>
        <fullName evidence="11">Outer membrane lipoprotein</fullName>
    </recommendedName>
</protein>
<accession>A0AAW9RVG7</accession>
<dbReference type="Pfam" id="PF26368">
    <property type="entry name" value="OMP10"/>
    <property type="match status" value="1"/>
</dbReference>
<comment type="subcellular location">
    <subcellularLocation>
        <location evidence="1">Cell outer membrane</location>
        <topology evidence="1">Lipid-anchor</topology>
    </subcellularLocation>
</comment>
<name>A0AAW9RVG7_9HYPH</name>
<evidence type="ECO:0000256" key="5">
    <source>
        <dbReference type="ARBA" id="ARBA00023237"/>
    </source>
</evidence>
<gene>
    <name evidence="9" type="ORF">V3328_22550</name>
</gene>
<dbReference type="AlphaFoldDB" id="A0AAW9RVG7"/>
<evidence type="ECO:0008006" key="11">
    <source>
        <dbReference type="Google" id="ProtNLM"/>
    </source>
</evidence>
<dbReference type="EMBL" id="JAZHOF010000011">
    <property type="protein sequence ID" value="MEJ8574282.1"/>
    <property type="molecule type" value="Genomic_DNA"/>
</dbReference>
<keyword evidence="6" id="KW-0449">Lipoprotein</keyword>
<evidence type="ECO:0000256" key="6">
    <source>
        <dbReference type="ARBA" id="ARBA00023288"/>
    </source>
</evidence>
<proteinExistence type="inferred from homology"/>
<keyword evidence="5" id="KW-0998">Cell outer membrane</keyword>
<feature type="chain" id="PRO_5043477357" description="Outer membrane lipoprotein" evidence="8">
    <location>
        <begin position="24"/>
        <end position="128"/>
    </location>
</feature>
<keyword evidence="4" id="KW-0564">Palmitate</keyword>
<feature type="signal peptide" evidence="8">
    <location>
        <begin position="1"/>
        <end position="23"/>
    </location>
</feature>
<dbReference type="RefSeq" id="WP_340331983.1">
    <property type="nucleotide sequence ID" value="NZ_JAZHOF010000011.1"/>
</dbReference>
<evidence type="ECO:0000313" key="9">
    <source>
        <dbReference type="EMBL" id="MEJ8574282.1"/>
    </source>
</evidence>
<evidence type="ECO:0000256" key="7">
    <source>
        <dbReference type="ARBA" id="ARBA00044505"/>
    </source>
</evidence>
<comment type="similarity">
    <text evidence="7">Belongs to the rhizobiaceae omp10 lipoprotein family.</text>
</comment>
<evidence type="ECO:0000256" key="1">
    <source>
        <dbReference type="ARBA" id="ARBA00004459"/>
    </source>
</evidence>
<dbReference type="PROSITE" id="PS51257">
    <property type="entry name" value="PROKAR_LIPOPROTEIN"/>
    <property type="match status" value="1"/>
</dbReference>
<sequence length="128" mass="13090">MRRARTIAVGGTLAALAAGIAGCADRGTYVGPPGQPQPMSIEGEWIGADGASVSRFAGGTFTTSMISTGEILANGSYRMTAPQTVSISMHSVVRQTTSTVTCAVASAVQMMCTAQDGRQFSLTRRAAG</sequence>